<dbReference type="Proteomes" id="UP000186894">
    <property type="component" value="Unassembled WGS sequence"/>
</dbReference>
<keyword evidence="6" id="KW-0808">Transferase</keyword>
<keyword evidence="9" id="KW-1185">Reference proteome</keyword>
<dbReference type="PROSITE" id="PS01079">
    <property type="entry name" value="MOCF_BIOSYNTHESIS_2"/>
    <property type="match status" value="1"/>
</dbReference>
<dbReference type="InterPro" id="IPR038987">
    <property type="entry name" value="MoeA-like"/>
</dbReference>
<sequence length="429" mass="45391">MADALARSCDCEAVDQLSQLIPVSVALEIARGLVRPIAEIEPSDIRNSVGRVNAIDICAPRAMPFFNNSAMDGFAVRTSQLMGRGPQRLHLLGTITAGSTNQAIDERPGAYRIFTGAPVPPDFDAVIMQEHCLSDGRTVTLRTLPAVGDNIRFRGEDIAEGAIIVRAGTLLEARHIGLLAANGIYSVPLVRRLRIGILSTGDELVRGDLLPGSSSIFDANGPMLHALCAGPIFEVTDLGILPDEMASLVEFLHSLDGRFDLIISSGAASTGGRDMLREALIISGGTIDAYRVALKPGKPVFFGKLGDALFTGLPGNPLAAYVGFQLFAAAQIAALTGRQGAAPFSASAICAINLRHKAGRTEYLPARIVGMKDQFPVVEPVGHGSSATLFPLNFADGLCVIPAECDGFEEGNILQWMPFQSAPAFSETN</sequence>
<dbReference type="STRING" id="1867956.BJF95_05385"/>
<keyword evidence="6" id="KW-0479">Metal-binding</keyword>
<dbReference type="InterPro" id="IPR005110">
    <property type="entry name" value="MoeA_linker/N"/>
</dbReference>
<dbReference type="Pfam" id="PF00994">
    <property type="entry name" value="MoCF_biosynth"/>
    <property type="match status" value="1"/>
</dbReference>
<dbReference type="SUPFAM" id="SSF63882">
    <property type="entry name" value="MoeA N-terminal region -like"/>
    <property type="match status" value="1"/>
</dbReference>
<comment type="caution">
    <text evidence="8">The sequence shown here is derived from an EMBL/GenBank/DDBJ whole genome shotgun (WGS) entry which is preliminary data.</text>
</comment>
<dbReference type="GO" id="GO:0006777">
    <property type="term" value="P:Mo-molybdopterin cofactor biosynthetic process"/>
    <property type="evidence" value="ECO:0007669"/>
    <property type="project" value="UniProtKB-UniRule"/>
</dbReference>
<feature type="domain" description="MoaB/Mog" evidence="7">
    <location>
        <begin position="196"/>
        <end position="334"/>
    </location>
</feature>
<dbReference type="Pfam" id="PF03454">
    <property type="entry name" value="MoeA_C"/>
    <property type="match status" value="1"/>
</dbReference>
<dbReference type="AlphaFoldDB" id="A0A1Q8ZSE5"/>
<dbReference type="Gene3D" id="2.40.340.10">
    <property type="entry name" value="MoeA, C-terminal, domain IV"/>
    <property type="match status" value="1"/>
</dbReference>
<evidence type="ECO:0000256" key="2">
    <source>
        <dbReference type="ARBA" id="ARBA00005046"/>
    </source>
</evidence>
<evidence type="ECO:0000256" key="4">
    <source>
        <dbReference type="ARBA" id="ARBA00023150"/>
    </source>
</evidence>
<reference evidence="8 9" key="1">
    <citation type="submission" date="2016-09" db="EMBL/GenBank/DDBJ databases">
        <title>Rhizobium oryziradicis sp. nov., isolated from the root of rice.</title>
        <authorList>
            <person name="Zhao J."/>
            <person name="Zhang X."/>
        </authorList>
    </citation>
    <scope>NUCLEOTIDE SEQUENCE [LARGE SCALE GENOMIC DNA]</scope>
    <source>
        <strain evidence="8 9">N19</strain>
    </source>
</reference>
<dbReference type="Gene3D" id="2.170.190.11">
    <property type="entry name" value="Molybdopterin biosynthesis moea protein, domain 3"/>
    <property type="match status" value="1"/>
</dbReference>
<comment type="function">
    <text evidence="1 6">Catalyzes the insertion of molybdate into adenylated molybdopterin with the concomitant release of AMP.</text>
</comment>
<organism evidence="8 9">
    <name type="scientific">Rhizobium oryziradicis</name>
    <dbReference type="NCBI Taxonomy" id="1867956"/>
    <lineage>
        <taxon>Bacteria</taxon>
        <taxon>Pseudomonadati</taxon>
        <taxon>Pseudomonadota</taxon>
        <taxon>Alphaproteobacteria</taxon>
        <taxon>Hyphomicrobiales</taxon>
        <taxon>Rhizobiaceae</taxon>
        <taxon>Rhizobium/Agrobacterium group</taxon>
        <taxon>Rhizobium</taxon>
    </lineage>
</organism>
<gene>
    <name evidence="8" type="ORF">BJF95_05385</name>
</gene>
<dbReference type="GO" id="GO:0046872">
    <property type="term" value="F:metal ion binding"/>
    <property type="evidence" value="ECO:0007669"/>
    <property type="project" value="UniProtKB-UniRule"/>
</dbReference>
<dbReference type="Pfam" id="PF03453">
    <property type="entry name" value="MoeA_N"/>
    <property type="match status" value="1"/>
</dbReference>
<keyword evidence="6" id="KW-0500">Molybdenum</keyword>
<dbReference type="InterPro" id="IPR036135">
    <property type="entry name" value="MoeA_linker/N_sf"/>
</dbReference>
<dbReference type="CDD" id="cd00887">
    <property type="entry name" value="MoeA"/>
    <property type="match status" value="1"/>
</dbReference>
<dbReference type="EMBL" id="MKIM01000026">
    <property type="protein sequence ID" value="OLP45009.1"/>
    <property type="molecule type" value="Genomic_DNA"/>
</dbReference>
<comment type="pathway">
    <text evidence="2 6">Cofactor biosynthesis; molybdopterin biosynthesis.</text>
</comment>
<proteinExistence type="inferred from homology"/>
<dbReference type="InterPro" id="IPR008284">
    <property type="entry name" value="MoCF_biosynth_CS"/>
</dbReference>
<keyword evidence="6" id="KW-0460">Magnesium</keyword>
<protein>
    <recommendedName>
        <fullName evidence="6">Molybdopterin molybdenumtransferase</fullName>
        <ecNumber evidence="6">2.10.1.1</ecNumber>
    </recommendedName>
</protein>
<dbReference type="SUPFAM" id="SSF53218">
    <property type="entry name" value="Molybdenum cofactor biosynthesis proteins"/>
    <property type="match status" value="1"/>
</dbReference>
<comment type="catalytic activity">
    <reaction evidence="5">
        <text>adenylyl-molybdopterin + molybdate = Mo-molybdopterin + AMP + H(+)</text>
        <dbReference type="Rhea" id="RHEA:35047"/>
        <dbReference type="ChEBI" id="CHEBI:15378"/>
        <dbReference type="ChEBI" id="CHEBI:36264"/>
        <dbReference type="ChEBI" id="CHEBI:62727"/>
        <dbReference type="ChEBI" id="CHEBI:71302"/>
        <dbReference type="ChEBI" id="CHEBI:456215"/>
        <dbReference type="EC" id="2.10.1.1"/>
    </reaction>
</comment>
<evidence type="ECO:0000256" key="6">
    <source>
        <dbReference type="RuleBase" id="RU365090"/>
    </source>
</evidence>
<dbReference type="EC" id="2.10.1.1" evidence="6"/>
<evidence type="ECO:0000256" key="1">
    <source>
        <dbReference type="ARBA" id="ARBA00002901"/>
    </source>
</evidence>
<dbReference type="InterPro" id="IPR005111">
    <property type="entry name" value="MoeA_C_domain_IV"/>
</dbReference>
<evidence type="ECO:0000313" key="8">
    <source>
        <dbReference type="EMBL" id="OLP45009.1"/>
    </source>
</evidence>
<accession>A0A1Q8ZSE5</accession>
<evidence type="ECO:0000256" key="5">
    <source>
        <dbReference type="ARBA" id="ARBA00047317"/>
    </source>
</evidence>
<dbReference type="InterPro" id="IPR001453">
    <property type="entry name" value="MoaB/Mog_dom"/>
</dbReference>
<keyword evidence="4 6" id="KW-0501">Molybdenum cofactor biosynthesis</keyword>
<dbReference type="UniPathway" id="UPA00344"/>
<evidence type="ECO:0000256" key="3">
    <source>
        <dbReference type="ARBA" id="ARBA00010763"/>
    </source>
</evidence>
<comment type="cofactor">
    <cofactor evidence="6">
        <name>Mg(2+)</name>
        <dbReference type="ChEBI" id="CHEBI:18420"/>
    </cofactor>
</comment>
<dbReference type="Gene3D" id="3.40.980.10">
    <property type="entry name" value="MoaB/Mog-like domain"/>
    <property type="match status" value="1"/>
</dbReference>
<comment type="similarity">
    <text evidence="3 6">Belongs to the MoeA family.</text>
</comment>
<dbReference type="PANTHER" id="PTHR10192">
    <property type="entry name" value="MOLYBDOPTERIN BIOSYNTHESIS PROTEIN"/>
    <property type="match status" value="1"/>
</dbReference>
<dbReference type="SUPFAM" id="SSF63867">
    <property type="entry name" value="MoeA C-terminal domain-like"/>
    <property type="match status" value="1"/>
</dbReference>
<dbReference type="NCBIfam" id="NF045515">
    <property type="entry name" value="Glp_gephyrin"/>
    <property type="match status" value="1"/>
</dbReference>
<dbReference type="PANTHER" id="PTHR10192:SF5">
    <property type="entry name" value="GEPHYRIN"/>
    <property type="match status" value="1"/>
</dbReference>
<dbReference type="Gene3D" id="3.90.105.10">
    <property type="entry name" value="Molybdopterin biosynthesis moea protein, domain 2"/>
    <property type="match status" value="1"/>
</dbReference>
<dbReference type="InterPro" id="IPR036688">
    <property type="entry name" value="MoeA_C_domain_IV_sf"/>
</dbReference>
<evidence type="ECO:0000259" key="7">
    <source>
        <dbReference type="SMART" id="SM00852"/>
    </source>
</evidence>
<dbReference type="RefSeq" id="WP_075639528.1">
    <property type="nucleotide sequence ID" value="NZ_MKIM01000026.1"/>
</dbReference>
<evidence type="ECO:0000313" key="9">
    <source>
        <dbReference type="Proteomes" id="UP000186894"/>
    </source>
</evidence>
<name>A0A1Q8ZSE5_9HYPH</name>
<dbReference type="GO" id="GO:0005829">
    <property type="term" value="C:cytosol"/>
    <property type="evidence" value="ECO:0007669"/>
    <property type="project" value="TreeGrafter"/>
</dbReference>
<dbReference type="SMART" id="SM00852">
    <property type="entry name" value="MoCF_biosynth"/>
    <property type="match status" value="1"/>
</dbReference>
<dbReference type="InterPro" id="IPR036425">
    <property type="entry name" value="MoaB/Mog-like_dom_sf"/>
</dbReference>
<dbReference type="GO" id="GO:0061599">
    <property type="term" value="F:molybdopterin molybdotransferase activity"/>
    <property type="evidence" value="ECO:0007669"/>
    <property type="project" value="UniProtKB-UniRule"/>
</dbReference>